<dbReference type="RefSeq" id="WP_184132646.1">
    <property type="nucleotide sequence ID" value="NZ_JACHFL010000006.1"/>
</dbReference>
<name>A0A7W8JVE8_9DEIO</name>
<evidence type="ECO:0000313" key="2">
    <source>
        <dbReference type="Proteomes" id="UP000552709"/>
    </source>
</evidence>
<keyword evidence="2" id="KW-1185">Reference proteome</keyword>
<protein>
    <submittedName>
        <fullName evidence="1">Uncharacterized protein</fullName>
    </submittedName>
</protein>
<sequence>MYDLERATTTVLGPLEDIWRDRIPVVRLPDATVLARTLSGLLVRFAPEGGVLERVRVGKRVLTSLSLMGEVVCFGTQSAQVRAWTWTALPVVGVAGARA</sequence>
<evidence type="ECO:0000313" key="1">
    <source>
        <dbReference type="EMBL" id="MBB5363533.1"/>
    </source>
</evidence>
<dbReference type="Proteomes" id="UP000552709">
    <property type="component" value="Unassembled WGS sequence"/>
</dbReference>
<proteinExistence type="predicted"/>
<comment type="caution">
    <text evidence="1">The sequence shown here is derived from an EMBL/GenBank/DDBJ whole genome shotgun (WGS) entry which is preliminary data.</text>
</comment>
<gene>
    <name evidence="1" type="ORF">HNQ08_002639</name>
</gene>
<accession>A0A7W8JVE8</accession>
<dbReference type="EMBL" id="JACHFL010000006">
    <property type="protein sequence ID" value="MBB5363533.1"/>
    <property type="molecule type" value="Genomic_DNA"/>
</dbReference>
<organism evidence="1 2">
    <name type="scientific">Deinococcus humi</name>
    <dbReference type="NCBI Taxonomy" id="662880"/>
    <lineage>
        <taxon>Bacteria</taxon>
        <taxon>Thermotogati</taxon>
        <taxon>Deinococcota</taxon>
        <taxon>Deinococci</taxon>
        <taxon>Deinococcales</taxon>
        <taxon>Deinococcaceae</taxon>
        <taxon>Deinococcus</taxon>
    </lineage>
</organism>
<dbReference type="AlphaFoldDB" id="A0A7W8JVE8"/>
<reference evidence="1 2" key="1">
    <citation type="submission" date="2020-08" db="EMBL/GenBank/DDBJ databases">
        <title>Genomic Encyclopedia of Type Strains, Phase IV (KMG-IV): sequencing the most valuable type-strain genomes for metagenomic binning, comparative biology and taxonomic classification.</title>
        <authorList>
            <person name="Goeker M."/>
        </authorList>
    </citation>
    <scope>NUCLEOTIDE SEQUENCE [LARGE SCALE GENOMIC DNA]</scope>
    <source>
        <strain evidence="1 2">DSM 27939</strain>
    </source>
</reference>